<reference evidence="6 7" key="1">
    <citation type="journal article" date="2017" name="Curr. Microbiol.">
        <title>Mucilaginibacter ginsenosidivorans sp. nov., Isolated from Soil of Ginseng Field.</title>
        <authorList>
            <person name="Kim M.M."/>
            <person name="Siddiqi M.Z."/>
            <person name="Im W.T."/>
        </authorList>
    </citation>
    <scope>NUCLEOTIDE SEQUENCE [LARGE SCALE GENOMIC DNA]</scope>
    <source>
        <strain evidence="6 7">Gsoil 3017</strain>
    </source>
</reference>
<feature type="transmembrane region" description="Helical" evidence="5">
    <location>
        <begin position="76"/>
        <end position="94"/>
    </location>
</feature>
<dbReference type="OrthoDB" id="8161897at2"/>
<evidence type="ECO:0000256" key="1">
    <source>
        <dbReference type="ARBA" id="ARBA00004141"/>
    </source>
</evidence>
<keyword evidence="4 5" id="KW-0472">Membrane</keyword>
<dbReference type="RefSeq" id="WP_147031524.1">
    <property type="nucleotide sequence ID" value="NZ_CP042436.1"/>
</dbReference>
<dbReference type="KEGG" id="mgin:FRZ54_10280"/>
<feature type="transmembrane region" description="Helical" evidence="5">
    <location>
        <begin position="44"/>
        <end position="69"/>
    </location>
</feature>
<evidence type="ECO:0000313" key="6">
    <source>
        <dbReference type="EMBL" id="QEC62948.1"/>
    </source>
</evidence>
<dbReference type="InterPro" id="IPR032808">
    <property type="entry name" value="DoxX"/>
</dbReference>
<keyword evidence="2 5" id="KW-0812">Transmembrane</keyword>
<dbReference type="GO" id="GO:0016020">
    <property type="term" value="C:membrane"/>
    <property type="evidence" value="ECO:0007669"/>
    <property type="project" value="UniProtKB-SubCell"/>
</dbReference>
<accession>A0A5B8UVN7</accession>
<evidence type="ECO:0000256" key="2">
    <source>
        <dbReference type="ARBA" id="ARBA00022692"/>
    </source>
</evidence>
<dbReference type="Proteomes" id="UP000321479">
    <property type="component" value="Chromosome"/>
</dbReference>
<evidence type="ECO:0000256" key="5">
    <source>
        <dbReference type="SAM" id="Phobius"/>
    </source>
</evidence>
<gene>
    <name evidence="6" type="ORF">FRZ54_10280</name>
</gene>
<organism evidence="6 7">
    <name type="scientific">Mucilaginibacter ginsenosidivorans</name>
    <dbReference type="NCBI Taxonomy" id="398053"/>
    <lineage>
        <taxon>Bacteria</taxon>
        <taxon>Pseudomonadati</taxon>
        <taxon>Bacteroidota</taxon>
        <taxon>Sphingobacteriia</taxon>
        <taxon>Sphingobacteriales</taxon>
        <taxon>Sphingobacteriaceae</taxon>
        <taxon>Mucilaginibacter</taxon>
    </lineage>
</organism>
<dbReference type="AlphaFoldDB" id="A0A5B8UVN7"/>
<keyword evidence="3 5" id="KW-1133">Transmembrane helix</keyword>
<comment type="subcellular location">
    <subcellularLocation>
        <location evidence="1">Membrane</location>
        <topology evidence="1">Multi-pass membrane protein</topology>
    </subcellularLocation>
</comment>
<dbReference type="EMBL" id="CP042436">
    <property type="protein sequence ID" value="QEC62948.1"/>
    <property type="molecule type" value="Genomic_DNA"/>
</dbReference>
<protein>
    <submittedName>
        <fullName evidence="6">DoxX family membrane protein</fullName>
    </submittedName>
</protein>
<evidence type="ECO:0000256" key="3">
    <source>
        <dbReference type="ARBA" id="ARBA00022989"/>
    </source>
</evidence>
<dbReference type="Pfam" id="PF07681">
    <property type="entry name" value="DoxX"/>
    <property type="match status" value="1"/>
</dbReference>
<keyword evidence="7" id="KW-1185">Reference proteome</keyword>
<evidence type="ECO:0000256" key="4">
    <source>
        <dbReference type="ARBA" id="ARBA00023136"/>
    </source>
</evidence>
<sequence>MKTAVLIARLALGLIYLVFGLDYFLNFMSHIINFPPAGEKADAFFGALGATGYFFPFLKTIEIICAVFLLINRYTAFFAVVLFPITMNIFMLYACLAHPYIPLGTGMLVLNIFMLFSYRKNYSDLLSATPKI</sequence>
<evidence type="ECO:0000313" key="7">
    <source>
        <dbReference type="Proteomes" id="UP000321479"/>
    </source>
</evidence>
<feature type="transmembrane region" description="Helical" evidence="5">
    <location>
        <begin position="100"/>
        <end position="118"/>
    </location>
</feature>
<proteinExistence type="predicted"/>
<name>A0A5B8UVN7_9SPHI</name>